<dbReference type="GeneID" id="34563000"/>
<keyword evidence="3" id="KW-1185">Reference proteome</keyword>
<keyword evidence="1" id="KW-0472">Membrane</keyword>
<dbReference type="EMBL" id="MJBS01000092">
    <property type="protein sequence ID" value="OHE94843.1"/>
    <property type="molecule type" value="Genomic_DNA"/>
</dbReference>
<dbReference type="RefSeq" id="XP_022472005.1">
    <property type="nucleotide sequence ID" value="XM_022621490.1"/>
</dbReference>
<gene>
    <name evidence="2" type="ORF">CORC01_09861</name>
</gene>
<dbReference type="Proteomes" id="UP000176998">
    <property type="component" value="Unassembled WGS sequence"/>
</dbReference>
<dbReference type="OrthoDB" id="5100833at2759"/>
<evidence type="ECO:0008006" key="4">
    <source>
        <dbReference type="Google" id="ProtNLM"/>
    </source>
</evidence>
<comment type="caution">
    <text evidence="2">The sequence shown here is derived from an EMBL/GenBank/DDBJ whole genome shotgun (WGS) entry which is preliminary data.</text>
</comment>
<name>A0A1G4B0I4_9PEZI</name>
<sequence>LTKFTYFILYKKISNTKELVYTFLKIVIINYSLFKKIVFNKNKLFTIKF</sequence>
<reference evidence="2 3" key="1">
    <citation type="submission" date="2016-09" db="EMBL/GenBank/DDBJ databases">
        <authorList>
            <person name="Capua I."/>
            <person name="De Benedictis P."/>
            <person name="Joannis T."/>
            <person name="Lombin L.H."/>
            <person name="Cattoli G."/>
        </authorList>
    </citation>
    <scope>NUCLEOTIDE SEQUENCE [LARGE SCALE GENOMIC DNA]</scope>
    <source>
        <strain evidence="2 3">IMI 309357</strain>
    </source>
</reference>
<keyword evidence="1" id="KW-1133">Transmembrane helix</keyword>
<evidence type="ECO:0000313" key="3">
    <source>
        <dbReference type="Proteomes" id="UP000176998"/>
    </source>
</evidence>
<dbReference type="AlphaFoldDB" id="A0A1G4B0I4"/>
<evidence type="ECO:0000256" key="1">
    <source>
        <dbReference type="SAM" id="Phobius"/>
    </source>
</evidence>
<accession>A0A1G4B0I4</accession>
<evidence type="ECO:0000313" key="2">
    <source>
        <dbReference type="EMBL" id="OHE94843.1"/>
    </source>
</evidence>
<organism evidence="2 3">
    <name type="scientific">Colletotrichum orchidophilum</name>
    <dbReference type="NCBI Taxonomy" id="1209926"/>
    <lineage>
        <taxon>Eukaryota</taxon>
        <taxon>Fungi</taxon>
        <taxon>Dikarya</taxon>
        <taxon>Ascomycota</taxon>
        <taxon>Pezizomycotina</taxon>
        <taxon>Sordariomycetes</taxon>
        <taxon>Hypocreomycetidae</taxon>
        <taxon>Glomerellales</taxon>
        <taxon>Glomerellaceae</taxon>
        <taxon>Colletotrichum</taxon>
    </lineage>
</organism>
<protein>
    <recommendedName>
        <fullName evidence="4">Transposase</fullName>
    </recommendedName>
</protein>
<proteinExistence type="predicted"/>
<keyword evidence="1" id="KW-0812">Transmembrane</keyword>
<feature type="non-terminal residue" evidence="2">
    <location>
        <position position="1"/>
    </location>
</feature>
<feature type="transmembrane region" description="Helical" evidence="1">
    <location>
        <begin position="20"/>
        <end position="39"/>
    </location>
</feature>